<gene>
    <name evidence="2" type="ORF">FE773_02360</name>
    <name evidence="3" type="ORF">FE773_02375</name>
    <name evidence="4" type="ORF">FE773_03155</name>
    <name evidence="5" type="ORF">FE773_03720</name>
    <name evidence="6" type="ORF">FE773_04135</name>
    <name evidence="7" type="ORF">FE773_07180</name>
</gene>
<dbReference type="RefSeq" id="WP_138322973.1">
    <property type="nucleotide sequence ID" value="NZ_CP040463.1"/>
</dbReference>
<evidence type="ECO:0000313" key="6">
    <source>
        <dbReference type="EMBL" id="QCT94391.1"/>
    </source>
</evidence>
<dbReference type="InterPro" id="IPR025246">
    <property type="entry name" value="IS30-like_HTH"/>
</dbReference>
<name>A0ABX5V707_9BACT</name>
<dbReference type="EMBL" id="CP040463">
    <property type="protein sequence ID" value="QCT94979.1"/>
    <property type="molecule type" value="Genomic_DNA"/>
</dbReference>
<protein>
    <submittedName>
        <fullName evidence="3">Helix-turn-helix domain-containing protein</fullName>
    </submittedName>
</protein>
<evidence type="ECO:0000313" key="2">
    <source>
        <dbReference type="EMBL" id="QCT94058.1"/>
    </source>
</evidence>
<evidence type="ECO:0000313" key="7">
    <source>
        <dbReference type="EMBL" id="QCT94979.1"/>
    </source>
</evidence>
<accession>A0ABX5V707</accession>
<reference evidence="3 8" key="1">
    <citation type="submission" date="2019-05" db="EMBL/GenBank/DDBJ databases">
        <title>A comparative analysis of the Nautiliaceae.</title>
        <authorList>
            <person name="Grosche A."/>
            <person name="Smedile F."/>
            <person name="Vetriani C."/>
        </authorList>
    </citation>
    <scope>NUCLEOTIDE SEQUENCE [LARGE SCALE GENOMIC DNA]</scope>
    <source>
        <strain evidence="3 8">TB-2</strain>
    </source>
</reference>
<feature type="domain" description="Transposase IS30-like HTH" evidence="1">
    <location>
        <begin position="6"/>
        <end position="47"/>
    </location>
</feature>
<keyword evidence="8" id="KW-1185">Reference proteome</keyword>
<dbReference type="EMBL" id="CP040463">
    <property type="protein sequence ID" value="QCT94391.1"/>
    <property type="molecule type" value="Genomic_DNA"/>
</dbReference>
<evidence type="ECO:0000313" key="3">
    <source>
        <dbReference type="EMBL" id="QCT94060.1"/>
    </source>
</evidence>
<evidence type="ECO:0000259" key="1">
    <source>
        <dbReference type="Pfam" id="PF13936"/>
    </source>
</evidence>
<dbReference type="Proteomes" id="UP000306825">
    <property type="component" value="Chromosome"/>
</dbReference>
<dbReference type="Pfam" id="PF13936">
    <property type="entry name" value="HTH_38"/>
    <property type="match status" value="1"/>
</dbReference>
<dbReference type="EMBL" id="CP040463">
    <property type="protein sequence ID" value="QCT94060.1"/>
    <property type="molecule type" value="Genomic_DNA"/>
</dbReference>
<sequence length="52" mass="6477">MKRRTYKRMTKEEIELIFKLYEEKMELRKIARVLGRSLSSIQYQLRKKNENV</sequence>
<dbReference type="EMBL" id="CP040463">
    <property type="protein sequence ID" value="QCT94315.1"/>
    <property type="molecule type" value="Genomic_DNA"/>
</dbReference>
<organism evidence="3 8">
    <name type="scientific">Caminibacter mediatlanticus TB-2</name>
    <dbReference type="NCBI Taxonomy" id="391592"/>
    <lineage>
        <taxon>Bacteria</taxon>
        <taxon>Pseudomonadati</taxon>
        <taxon>Campylobacterota</taxon>
        <taxon>Epsilonproteobacteria</taxon>
        <taxon>Nautiliales</taxon>
        <taxon>Nautiliaceae</taxon>
        <taxon>Caminibacter</taxon>
    </lineage>
</organism>
<evidence type="ECO:0000313" key="5">
    <source>
        <dbReference type="EMBL" id="QCT94315.1"/>
    </source>
</evidence>
<dbReference type="Gene3D" id="1.10.10.60">
    <property type="entry name" value="Homeodomain-like"/>
    <property type="match status" value="1"/>
</dbReference>
<evidence type="ECO:0000313" key="8">
    <source>
        <dbReference type="Proteomes" id="UP000306825"/>
    </source>
</evidence>
<evidence type="ECO:0000313" key="4">
    <source>
        <dbReference type="EMBL" id="QCT94209.1"/>
    </source>
</evidence>
<proteinExistence type="predicted"/>
<dbReference type="EMBL" id="CP040463">
    <property type="protein sequence ID" value="QCT94058.1"/>
    <property type="molecule type" value="Genomic_DNA"/>
</dbReference>
<dbReference type="EMBL" id="CP040463">
    <property type="protein sequence ID" value="QCT94209.1"/>
    <property type="molecule type" value="Genomic_DNA"/>
</dbReference>